<protein>
    <recommendedName>
        <fullName evidence="4">PH domain-containing protein</fullName>
    </recommendedName>
</protein>
<sequence>MEDEARLNFAPLTHVYDGRSRKAGGTIAAIWLGLLLLWWAIDLAEWIIALLLAATLPAALEFARGKVARFRLDDKIMEWHSGRVSGTVALAKITQIRLETRWDLSVRVRILADGQRITLPQDCVPPHRALESALEQRGVAVSRHHFGI</sequence>
<feature type="transmembrane region" description="Helical" evidence="1">
    <location>
        <begin position="46"/>
        <end position="63"/>
    </location>
</feature>
<dbReference type="AlphaFoldDB" id="A0A238JE46"/>
<keyword evidence="1" id="KW-0472">Membrane</keyword>
<dbReference type="OrthoDB" id="7867097at2"/>
<evidence type="ECO:0008006" key="4">
    <source>
        <dbReference type="Google" id="ProtNLM"/>
    </source>
</evidence>
<accession>A0A238JE46</accession>
<dbReference type="RefSeq" id="WP_099246592.1">
    <property type="nucleotide sequence ID" value="NZ_FXXP01000002.1"/>
</dbReference>
<dbReference type="EMBL" id="FXXP01000002">
    <property type="protein sequence ID" value="SMX28909.1"/>
    <property type="molecule type" value="Genomic_DNA"/>
</dbReference>
<proteinExistence type="predicted"/>
<keyword evidence="1" id="KW-0812">Transmembrane</keyword>
<keyword evidence="1" id="KW-1133">Transmembrane helix</keyword>
<evidence type="ECO:0000313" key="2">
    <source>
        <dbReference type="EMBL" id="SMX28909.1"/>
    </source>
</evidence>
<keyword evidence="3" id="KW-1185">Reference proteome</keyword>
<name>A0A238JE46_9RHOB</name>
<evidence type="ECO:0000256" key="1">
    <source>
        <dbReference type="SAM" id="Phobius"/>
    </source>
</evidence>
<organism evidence="2 3">
    <name type="scientific">Pelagimonas phthalicica</name>
    <dbReference type="NCBI Taxonomy" id="1037362"/>
    <lineage>
        <taxon>Bacteria</taxon>
        <taxon>Pseudomonadati</taxon>
        <taxon>Pseudomonadota</taxon>
        <taxon>Alphaproteobacteria</taxon>
        <taxon>Rhodobacterales</taxon>
        <taxon>Roseobacteraceae</taxon>
        <taxon>Pelagimonas</taxon>
    </lineage>
</organism>
<reference evidence="3" key="1">
    <citation type="submission" date="2017-05" db="EMBL/GenBank/DDBJ databases">
        <authorList>
            <person name="Rodrigo-Torres L."/>
            <person name="Arahal R. D."/>
            <person name="Lucena T."/>
        </authorList>
    </citation>
    <scope>NUCLEOTIDE SEQUENCE [LARGE SCALE GENOMIC DNA]</scope>
    <source>
        <strain evidence="3">CECT 8649</strain>
    </source>
</reference>
<dbReference type="Proteomes" id="UP000225972">
    <property type="component" value="Unassembled WGS sequence"/>
</dbReference>
<feature type="transmembrane region" description="Helical" evidence="1">
    <location>
        <begin position="23"/>
        <end position="40"/>
    </location>
</feature>
<gene>
    <name evidence="2" type="ORF">TRP8649_03036</name>
</gene>
<evidence type="ECO:0000313" key="3">
    <source>
        <dbReference type="Proteomes" id="UP000225972"/>
    </source>
</evidence>